<evidence type="ECO:0000259" key="4">
    <source>
        <dbReference type="Pfam" id="PF00004"/>
    </source>
</evidence>
<dbReference type="Pfam" id="PF00004">
    <property type="entry name" value="AAA"/>
    <property type="match status" value="1"/>
</dbReference>
<evidence type="ECO:0000313" key="5">
    <source>
        <dbReference type="EMBL" id="QYA18306.1"/>
    </source>
</evidence>
<gene>
    <name evidence="5" type="ORF">KOM_12_36</name>
</gene>
<dbReference type="GO" id="GO:0006281">
    <property type="term" value="P:DNA repair"/>
    <property type="evidence" value="ECO:0007669"/>
    <property type="project" value="TreeGrafter"/>
</dbReference>
<keyword evidence="3" id="KW-0067">ATP-binding</keyword>
<dbReference type="GO" id="GO:0005524">
    <property type="term" value="F:ATP binding"/>
    <property type="evidence" value="ECO:0007669"/>
    <property type="project" value="UniProtKB-KW"/>
</dbReference>
<accession>A0A8F8PK24</accession>
<sequence length="345" mass="39401">MSTKKFLPWVEKYRPTNPDEIVHHQSIVTMMVSMLRKGQMPNILMYGPCGTGKTSAVWASIKEVYGKTQEQTRFWIKKITTGEKPDDEAIGGIRAFCHMAPPTESHLPKVIVLDEIDNSTLEFQQRLCMAMDENNKYARFILICNNRHQLAHALTGRCLNLRVPPLSNESIEDRLNLVIRSEWSNNDTINVSNTVDGIRWSGWGSHHGDMRHHINMLQSLYHSRLTPCSRSLEQLSGKPSKEKTMEFLTEIASQPTSAHAIVKGREWMRHHSEFAVTDLLECCTAALSNIMSCETAVSLDELAQTLSKNNNRYTYRTSLVNYLILLLYREKDSIFIVCSKDKNLS</sequence>
<proteinExistence type="predicted"/>
<keyword evidence="1" id="KW-0235">DNA replication</keyword>
<evidence type="ECO:0000256" key="3">
    <source>
        <dbReference type="ARBA" id="ARBA00022840"/>
    </source>
</evidence>
<dbReference type="InterPro" id="IPR050238">
    <property type="entry name" value="DNA_Rep/Repair_Clamp_Loader"/>
</dbReference>
<dbReference type="InterPro" id="IPR027417">
    <property type="entry name" value="P-loop_NTPase"/>
</dbReference>
<dbReference type="PANTHER" id="PTHR11669:SF20">
    <property type="entry name" value="REPLICATION FACTOR C SUBUNIT 4"/>
    <property type="match status" value="1"/>
</dbReference>
<evidence type="ECO:0000256" key="1">
    <source>
        <dbReference type="ARBA" id="ARBA00022705"/>
    </source>
</evidence>
<dbReference type="SUPFAM" id="SSF52540">
    <property type="entry name" value="P-loop containing nucleoside triphosphate hydrolases"/>
    <property type="match status" value="1"/>
</dbReference>
<reference evidence="5" key="1">
    <citation type="submission" date="2021-06" db="EMBL/GenBank/DDBJ databases">
        <authorList>
            <person name="Rolland C."/>
        </authorList>
    </citation>
    <scope>NUCLEOTIDE SEQUENCE</scope>
    <source>
        <strain evidence="5">347.936635</strain>
    </source>
</reference>
<dbReference type="EMBL" id="MZ420154">
    <property type="protein sequence ID" value="QYA18306.1"/>
    <property type="molecule type" value="Genomic_DNA"/>
</dbReference>
<protein>
    <submittedName>
        <fullName evidence="5">Replication factor C clamp loader</fullName>
    </submittedName>
</protein>
<dbReference type="GO" id="GO:0016887">
    <property type="term" value="F:ATP hydrolysis activity"/>
    <property type="evidence" value="ECO:0007669"/>
    <property type="project" value="InterPro"/>
</dbReference>
<dbReference type="GO" id="GO:0006261">
    <property type="term" value="P:DNA-templated DNA replication"/>
    <property type="evidence" value="ECO:0007669"/>
    <property type="project" value="TreeGrafter"/>
</dbReference>
<name>A0A8F8PK24_9VIRU</name>
<feature type="domain" description="ATPase AAA-type core" evidence="4">
    <location>
        <begin position="43"/>
        <end position="158"/>
    </location>
</feature>
<dbReference type="PANTHER" id="PTHR11669">
    <property type="entry name" value="REPLICATION FACTOR C / DNA POLYMERASE III GAMMA-TAU SUBUNIT"/>
    <property type="match status" value="1"/>
</dbReference>
<dbReference type="GO" id="GO:0003689">
    <property type="term" value="F:DNA clamp loader activity"/>
    <property type="evidence" value="ECO:0007669"/>
    <property type="project" value="TreeGrafter"/>
</dbReference>
<evidence type="ECO:0000256" key="2">
    <source>
        <dbReference type="ARBA" id="ARBA00022741"/>
    </source>
</evidence>
<dbReference type="CDD" id="cd00009">
    <property type="entry name" value="AAA"/>
    <property type="match status" value="1"/>
</dbReference>
<dbReference type="Gene3D" id="3.40.50.300">
    <property type="entry name" value="P-loop containing nucleotide triphosphate hydrolases"/>
    <property type="match status" value="1"/>
</dbReference>
<dbReference type="InterPro" id="IPR003959">
    <property type="entry name" value="ATPase_AAA_core"/>
</dbReference>
<keyword evidence="2" id="KW-0547">Nucleotide-binding</keyword>
<organism evidence="5">
    <name type="scientific">Clandestinovirus</name>
    <dbReference type="NCBI Taxonomy" id="2831644"/>
    <lineage>
        <taxon>Viruses</taxon>
    </lineage>
</organism>